<reference evidence="6" key="1">
    <citation type="submission" date="2020-11" db="EMBL/GenBank/DDBJ databases">
        <authorList>
            <person name="Tran Van P."/>
        </authorList>
    </citation>
    <scope>NUCLEOTIDE SEQUENCE</scope>
</reference>
<sequence>ISDNKRKPVDRNESDIAVIKLTGGTNDGRRRLVAKTHSNLIHAIQQMQDKEILCNNSEDVIILLPFDKLFAIEFLMSSLVGGSKTVIINGTFDTNIGSYLDSIQSYKVSKLICFSSDVNLLIKNEVNLLYNMSSIKEILYIGVFDDYNNVRQSVENMFKCRYFRGVYGTTESGVIACLRKTKSFQYNSYSSGQLISGTQLKIVDMKSGDTLPAHRIGEICVKSKQLGHEYLSDTNNASKANNMTNDGYFKTSDAGYYDSDGNVYIESNASDIIYIEDQMFKPNELQLLLLSHPDVIDTTVIGIHCEDIDPDYDTVAADEDQECPSNDQLNNTFKIFVVLKVGSETTDLDLINYINDRVEPIRQIDSGIF</sequence>
<keyword evidence="3" id="KW-0436">Ligase</keyword>
<evidence type="ECO:0000256" key="4">
    <source>
        <dbReference type="ARBA" id="ARBA00023140"/>
    </source>
</evidence>
<evidence type="ECO:0000256" key="1">
    <source>
        <dbReference type="ARBA" id="ARBA00004275"/>
    </source>
</evidence>
<protein>
    <recommendedName>
        <fullName evidence="5">AMP-dependent synthetase/ligase domain-containing protein</fullName>
    </recommendedName>
</protein>
<dbReference type="SUPFAM" id="SSF56801">
    <property type="entry name" value="Acetyl-CoA synthetase-like"/>
    <property type="match status" value="1"/>
</dbReference>
<organism evidence="6">
    <name type="scientific">Medioppia subpectinata</name>
    <dbReference type="NCBI Taxonomy" id="1979941"/>
    <lineage>
        <taxon>Eukaryota</taxon>
        <taxon>Metazoa</taxon>
        <taxon>Ecdysozoa</taxon>
        <taxon>Arthropoda</taxon>
        <taxon>Chelicerata</taxon>
        <taxon>Arachnida</taxon>
        <taxon>Acari</taxon>
        <taxon>Acariformes</taxon>
        <taxon>Sarcoptiformes</taxon>
        <taxon>Oribatida</taxon>
        <taxon>Brachypylina</taxon>
        <taxon>Oppioidea</taxon>
        <taxon>Oppiidae</taxon>
        <taxon>Medioppia</taxon>
    </lineage>
</organism>
<comment type="similarity">
    <text evidence="2">Belongs to the ATP-dependent AMP-binding enzyme family.</text>
</comment>
<gene>
    <name evidence="6" type="ORF">OSB1V03_LOCUS20744</name>
</gene>
<keyword evidence="4" id="KW-0576">Peroxisome</keyword>
<keyword evidence="7" id="KW-1185">Reference proteome</keyword>
<feature type="non-terminal residue" evidence="6">
    <location>
        <position position="369"/>
    </location>
</feature>
<comment type="subcellular location">
    <subcellularLocation>
        <location evidence="1">Peroxisome</location>
    </subcellularLocation>
</comment>
<dbReference type="InterPro" id="IPR000873">
    <property type="entry name" value="AMP-dep_synth/lig_dom"/>
</dbReference>
<dbReference type="Gene3D" id="3.40.50.980">
    <property type="match status" value="2"/>
</dbReference>
<proteinExistence type="inferred from homology"/>
<evidence type="ECO:0000256" key="3">
    <source>
        <dbReference type="ARBA" id="ARBA00022598"/>
    </source>
</evidence>
<feature type="non-terminal residue" evidence="6">
    <location>
        <position position="1"/>
    </location>
</feature>
<dbReference type="EMBL" id="OC890132">
    <property type="protein sequence ID" value="CAD7645943.1"/>
    <property type="molecule type" value="Genomic_DNA"/>
</dbReference>
<evidence type="ECO:0000313" key="7">
    <source>
        <dbReference type="Proteomes" id="UP000759131"/>
    </source>
</evidence>
<feature type="domain" description="AMP-dependent synthetase/ligase" evidence="5">
    <location>
        <begin position="6"/>
        <end position="231"/>
    </location>
</feature>
<name>A0A7R9LQF0_9ACAR</name>
<dbReference type="GO" id="GO:0016405">
    <property type="term" value="F:CoA-ligase activity"/>
    <property type="evidence" value="ECO:0007669"/>
    <property type="project" value="TreeGrafter"/>
</dbReference>
<dbReference type="OrthoDB" id="2962993at2759"/>
<accession>A0A7R9LQF0</accession>
<evidence type="ECO:0000313" key="6">
    <source>
        <dbReference type="EMBL" id="CAD7645943.1"/>
    </source>
</evidence>
<evidence type="ECO:0000259" key="5">
    <source>
        <dbReference type="Pfam" id="PF00501"/>
    </source>
</evidence>
<evidence type="ECO:0000256" key="2">
    <source>
        <dbReference type="ARBA" id="ARBA00006432"/>
    </source>
</evidence>
<dbReference type="AlphaFoldDB" id="A0A7R9LQF0"/>
<dbReference type="Proteomes" id="UP000759131">
    <property type="component" value="Unassembled WGS sequence"/>
</dbReference>
<dbReference type="GO" id="GO:0005777">
    <property type="term" value="C:peroxisome"/>
    <property type="evidence" value="ECO:0007669"/>
    <property type="project" value="UniProtKB-SubCell"/>
</dbReference>
<dbReference type="PANTHER" id="PTHR24096">
    <property type="entry name" value="LONG-CHAIN-FATTY-ACID--COA LIGASE"/>
    <property type="match status" value="1"/>
</dbReference>
<dbReference type="Pfam" id="PF00501">
    <property type="entry name" value="AMP-binding"/>
    <property type="match status" value="1"/>
</dbReference>
<dbReference type="PANTHER" id="PTHR24096:SF149">
    <property type="entry name" value="AMP-BINDING DOMAIN-CONTAINING PROTEIN-RELATED"/>
    <property type="match status" value="1"/>
</dbReference>
<dbReference type="EMBL" id="CAJPIZ010035557">
    <property type="protein sequence ID" value="CAG2120798.1"/>
    <property type="molecule type" value="Genomic_DNA"/>
</dbReference>
<dbReference type="Gene3D" id="2.30.38.10">
    <property type="entry name" value="Luciferase, Domain 3"/>
    <property type="match status" value="1"/>
</dbReference>